<dbReference type="Proteomes" id="UP000179243">
    <property type="component" value="Unassembled WGS sequence"/>
</dbReference>
<name>A0A1F7F4X1_UNCRA</name>
<sequence>MSLVSILIALILAGVVLWLINTYIPMDGKIKKILNAVVVIIVILWLLRVFGILDSMPNMHAGYWHMR</sequence>
<gene>
    <name evidence="2" type="ORF">A2519_07260</name>
</gene>
<keyword evidence="1" id="KW-1133">Transmembrane helix</keyword>
<protein>
    <submittedName>
        <fullName evidence="2">Uncharacterized protein</fullName>
    </submittedName>
</protein>
<keyword evidence="1" id="KW-0812">Transmembrane</keyword>
<evidence type="ECO:0000313" key="3">
    <source>
        <dbReference type="Proteomes" id="UP000179243"/>
    </source>
</evidence>
<feature type="transmembrane region" description="Helical" evidence="1">
    <location>
        <begin position="33"/>
        <end position="53"/>
    </location>
</feature>
<dbReference type="EMBL" id="MFYX01000122">
    <property type="protein sequence ID" value="OGK01622.1"/>
    <property type="molecule type" value="Genomic_DNA"/>
</dbReference>
<dbReference type="InterPro" id="IPR049641">
    <property type="entry name" value="THIVI_2564-like"/>
</dbReference>
<reference evidence="2 3" key="1">
    <citation type="journal article" date="2016" name="Nat. Commun.">
        <title>Thousands of microbial genomes shed light on interconnected biogeochemical processes in an aquifer system.</title>
        <authorList>
            <person name="Anantharaman K."/>
            <person name="Brown C.T."/>
            <person name="Hug L.A."/>
            <person name="Sharon I."/>
            <person name="Castelle C.J."/>
            <person name="Probst A.J."/>
            <person name="Thomas B.C."/>
            <person name="Singh A."/>
            <person name="Wilkins M.J."/>
            <person name="Karaoz U."/>
            <person name="Brodie E.L."/>
            <person name="Williams K.H."/>
            <person name="Hubbard S.S."/>
            <person name="Banfield J.F."/>
        </authorList>
    </citation>
    <scope>NUCLEOTIDE SEQUENCE [LARGE SCALE GENOMIC DNA]</scope>
</reference>
<dbReference type="NCBIfam" id="NF041949">
    <property type="entry name" value="THIVI_2564_fam"/>
    <property type="match status" value="1"/>
</dbReference>
<evidence type="ECO:0000256" key="1">
    <source>
        <dbReference type="SAM" id="Phobius"/>
    </source>
</evidence>
<dbReference type="AlphaFoldDB" id="A0A1F7F4X1"/>
<accession>A0A1F7F4X1</accession>
<organism evidence="2 3">
    <name type="scientific">Candidatus Raymondbacteria bacterium RIFOXYD12_FULL_49_13</name>
    <dbReference type="NCBI Taxonomy" id="1817890"/>
    <lineage>
        <taxon>Bacteria</taxon>
        <taxon>Raymondiibacteriota</taxon>
    </lineage>
</organism>
<feature type="transmembrane region" description="Helical" evidence="1">
    <location>
        <begin position="6"/>
        <end position="26"/>
    </location>
</feature>
<keyword evidence="1" id="KW-0472">Membrane</keyword>
<proteinExistence type="predicted"/>
<comment type="caution">
    <text evidence="2">The sequence shown here is derived from an EMBL/GenBank/DDBJ whole genome shotgun (WGS) entry which is preliminary data.</text>
</comment>
<evidence type="ECO:0000313" key="2">
    <source>
        <dbReference type="EMBL" id="OGK01622.1"/>
    </source>
</evidence>